<dbReference type="EMBL" id="CBLY010000006">
    <property type="protein sequence ID" value="CDG34068.1"/>
    <property type="molecule type" value="Genomic_DNA"/>
</dbReference>
<feature type="transmembrane region" description="Helical" evidence="7">
    <location>
        <begin position="232"/>
        <end position="255"/>
    </location>
</feature>
<evidence type="ECO:0000256" key="7">
    <source>
        <dbReference type="SAM" id="Phobius"/>
    </source>
</evidence>
<dbReference type="Pfam" id="PF01594">
    <property type="entry name" value="AI-2E_transport"/>
    <property type="match status" value="1"/>
</dbReference>
<dbReference type="GO" id="GO:0055085">
    <property type="term" value="P:transmembrane transport"/>
    <property type="evidence" value="ECO:0007669"/>
    <property type="project" value="TreeGrafter"/>
</dbReference>
<gene>
    <name evidence="8" type="ORF">SACS_1330</name>
</gene>
<evidence type="ECO:0000313" key="9">
    <source>
        <dbReference type="Proteomes" id="UP000027590"/>
    </source>
</evidence>
<feature type="transmembrane region" description="Helical" evidence="7">
    <location>
        <begin position="75"/>
        <end position="97"/>
    </location>
</feature>
<name>A0A7U7G6L7_9PROT</name>
<evidence type="ECO:0000256" key="3">
    <source>
        <dbReference type="ARBA" id="ARBA00022692"/>
    </source>
</evidence>
<evidence type="ECO:0000256" key="2">
    <source>
        <dbReference type="ARBA" id="ARBA00009773"/>
    </source>
</evidence>
<evidence type="ECO:0000256" key="4">
    <source>
        <dbReference type="ARBA" id="ARBA00022989"/>
    </source>
</evidence>
<sequence length="400" mass="42433">MSFFFSRPPIPAAQQTPANALDRIYGIIRLTLWLSLIMLAIWLMGEVLAVLFAATLMAIVLHGLARILRRHMKFIPYPVAVSLVALAVIGIMTALVWSNGPAIGEQFIALKNALVAQSGDMHQHLSQTTIGQMVLDHLPVSLGGNDATTPLSSFGFGLAGSVTGLLGSAFGLVGTLFVVLISAFYFAVSPSLYINGFLRLVPPDQRETARNLLYSAGNTLWAWTAGQALDMLAVGLFSGLGLYLIGIPLALALGVVAGLCNFIPYIGAILGAVPALLISLSLGTREAFFVAILYSIIQFCEGNILAPLIQRRAVHMPPALAILSQSVFGSILGVPGLVLASPITAALLAVFDKATPPLADATKTQLETSELTQLEMARNRQEQSDSTKKETDGSTSPPKK</sequence>
<comment type="caution">
    <text evidence="8">The sequence shown here is derived from an EMBL/GenBank/DDBJ whole genome shotgun (WGS) entry which is preliminary data.</text>
</comment>
<feature type="transmembrane region" description="Helical" evidence="7">
    <location>
        <begin position="288"/>
        <end position="306"/>
    </location>
</feature>
<evidence type="ECO:0008006" key="10">
    <source>
        <dbReference type="Google" id="ProtNLM"/>
    </source>
</evidence>
<comment type="subcellular location">
    <subcellularLocation>
        <location evidence="1">Membrane</location>
        <topology evidence="1">Multi-pass membrane protein</topology>
    </subcellularLocation>
</comment>
<accession>A0A7U7G6L7</accession>
<dbReference type="GO" id="GO:0016020">
    <property type="term" value="C:membrane"/>
    <property type="evidence" value="ECO:0007669"/>
    <property type="project" value="UniProtKB-SubCell"/>
</dbReference>
<protein>
    <recommendedName>
        <fullName evidence="10">AI-2E family transporter</fullName>
    </recommendedName>
</protein>
<evidence type="ECO:0000256" key="6">
    <source>
        <dbReference type="SAM" id="MobiDB-lite"/>
    </source>
</evidence>
<keyword evidence="3 7" id="KW-0812">Transmembrane</keyword>
<evidence type="ECO:0000256" key="5">
    <source>
        <dbReference type="ARBA" id="ARBA00023136"/>
    </source>
</evidence>
<keyword evidence="5 7" id="KW-0472">Membrane</keyword>
<feature type="transmembrane region" description="Helical" evidence="7">
    <location>
        <begin position="327"/>
        <end position="351"/>
    </location>
</feature>
<reference evidence="8 9" key="1">
    <citation type="journal article" date="2014" name="Genome Biol. Evol.">
        <title>Acetic acid bacteria genomes reveal functional traits for adaptation to life in insect guts.</title>
        <authorList>
            <person name="Chouaia B."/>
            <person name="Gaiarsa S."/>
            <person name="Crotti E."/>
            <person name="Comandatore F."/>
            <person name="Degli Esposti M."/>
            <person name="Ricci I."/>
            <person name="Alma A."/>
            <person name="Favia G."/>
            <person name="Bandi C."/>
            <person name="Daffonchio D."/>
        </authorList>
    </citation>
    <scope>NUCLEOTIDE SEQUENCE [LARGE SCALE GENOMIC DNA]</scope>
    <source>
        <strain evidence="9">AM169</strain>
    </source>
</reference>
<feature type="transmembrane region" description="Helical" evidence="7">
    <location>
        <begin position="49"/>
        <end position="68"/>
    </location>
</feature>
<evidence type="ECO:0000256" key="1">
    <source>
        <dbReference type="ARBA" id="ARBA00004141"/>
    </source>
</evidence>
<feature type="compositionally biased region" description="Basic and acidic residues" evidence="6">
    <location>
        <begin position="377"/>
        <end position="392"/>
    </location>
</feature>
<evidence type="ECO:0000313" key="8">
    <source>
        <dbReference type="EMBL" id="CDG34068.1"/>
    </source>
</evidence>
<dbReference type="InterPro" id="IPR002549">
    <property type="entry name" value="AI-2E-like"/>
</dbReference>
<comment type="similarity">
    <text evidence="2">Belongs to the autoinducer-2 exporter (AI-2E) (TC 2.A.86) family.</text>
</comment>
<dbReference type="PANTHER" id="PTHR21716">
    <property type="entry name" value="TRANSMEMBRANE PROTEIN"/>
    <property type="match status" value="1"/>
</dbReference>
<feature type="transmembrane region" description="Helical" evidence="7">
    <location>
        <begin position="262"/>
        <end position="282"/>
    </location>
</feature>
<feature type="transmembrane region" description="Helical" evidence="7">
    <location>
        <begin position="165"/>
        <end position="188"/>
    </location>
</feature>
<dbReference type="PANTHER" id="PTHR21716:SF62">
    <property type="entry name" value="TRANSPORT PROTEIN YDBI-RELATED"/>
    <property type="match status" value="1"/>
</dbReference>
<dbReference type="Proteomes" id="UP000027590">
    <property type="component" value="Unassembled WGS sequence"/>
</dbReference>
<feature type="region of interest" description="Disordered" evidence="6">
    <location>
        <begin position="369"/>
        <end position="400"/>
    </location>
</feature>
<organism evidence="8 9">
    <name type="scientific">Parasaccharibacter apium</name>
    <dbReference type="NCBI Taxonomy" id="1510841"/>
    <lineage>
        <taxon>Bacteria</taxon>
        <taxon>Pseudomonadati</taxon>
        <taxon>Pseudomonadota</taxon>
        <taxon>Alphaproteobacteria</taxon>
        <taxon>Acetobacterales</taxon>
        <taxon>Acetobacteraceae</taxon>
        <taxon>Parasaccharibacter</taxon>
    </lineage>
</organism>
<reference evidence="8 9" key="2">
    <citation type="journal article" date="2014" name="PLoS ONE">
        <title>Evolution of mitochondria reconstructed from the energy metabolism of living bacteria.</title>
        <authorList>
            <person name="Degli Esposti M."/>
            <person name="Chouaia B."/>
            <person name="Comandatore F."/>
            <person name="Crotti E."/>
            <person name="Sassera D."/>
            <person name="Lievens P.M."/>
            <person name="Daffonchio D."/>
            <person name="Bandi C."/>
        </authorList>
    </citation>
    <scope>NUCLEOTIDE SEQUENCE [LARGE SCALE GENOMIC DNA]</scope>
    <source>
        <strain evidence="9">AM169</strain>
    </source>
</reference>
<proteinExistence type="inferred from homology"/>
<dbReference type="RefSeq" id="WP_043560499.1">
    <property type="nucleotide sequence ID" value="NZ_CBLY010000006.1"/>
</dbReference>
<dbReference type="AlphaFoldDB" id="A0A7U7G6L7"/>
<keyword evidence="4 7" id="KW-1133">Transmembrane helix</keyword>